<evidence type="ECO:0000256" key="4">
    <source>
        <dbReference type="PROSITE-ProRule" id="PRU00284"/>
    </source>
</evidence>
<dbReference type="GO" id="GO:0006935">
    <property type="term" value="P:chemotaxis"/>
    <property type="evidence" value="ECO:0007669"/>
    <property type="project" value="InterPro"/>
</dbReference>
<feature type="transmembrane region" description="Helical" evidence="5">
    <location>
        <begin position="28"/>
        <end position="46"/>
    </location>
</feature>
<comment type="subcellular location">
    <subcellularLocation>
        <location evidence="1">Membrane</location>
    </subcellularLocation>
</comment>
<name>A0A0J8GSY8_9ALTE</name>
<evidence type="ECO:0000256" key="1">
    <source>
        <dbReference type="ARBA" id="ARBA00004370"/>
    </source>
</evidence>
<proteinExistence type="inferred from homology"/>
<accession>A0A0J8GSY8</accession>
<evidence type="ECO:0000256" key="3">
    <source>
        <dbReference type="ARBA" id="ARBA00029447"/>
    </source>
</evidence>
<evidence type="ECO:0000313" key="9">
    <source>
        <dbReference type="Proteomes" id="UP000037600"/>
    </source>
</evidence>
<keyword evidence="2 4" id="KW-0807">Transducer</keyword>
<dbReference type="GO" id="GO:0007165">
    <property type="term" value="P:signal transduction"/>
    <property type="evidence" value="ECO:0007669"/>
    <property type="project" value="UniProtKB-KW"/>
</dbReference>
<keyword evidence="5" id="KW-0472">Membrane</keyword>
<feature type="domain" description="HAMP" evidence="7">
    <location>
        <begin position="369"/>
        <end position="422"/>
    </location>
</feature>
<dbReference type="STRING" id="1513271.XM47_17585"/>
<protein>
    <recommendedName>
        <fullName evidence="10">Chemotaxis protein</fullName>
    </recommendedName>
</protein>
<dbReference type="InterPro" id="IPR003660">
    <property type="entry name" value="HAMP_dom"/>
</dbReference>
<dbReference type="PRINTS" id="PR00260">
    <property type="entry name" value="CHEMTRNSDUCR"/>
</dbReference>
<dbReference type="AlphaFoldDB" id="A0A0J8GSY8"/>
<keyword evidence="9" id="KW-1185">Reference proteome</keyword>
<dbReference type="InterPro" id="IPR004089">
    <property type="entry name" value="MCPsignal_dom"/>
</dbReference>
<dbReference type="GO" id="GO:0004888">
    <property type="term" value="F:transmembrane signaling receptor activity"/>
    <property type="evidence" value="ECO:0007669"/>
    <property type="project" value="InterPro"/>
</dbReference>
<sequence>MIKTGYENTADLKQSDIMKFLNNLKIKTRITVLVLIPLIATLGLSIERLNRAFDEQNKIKSLDVVLNYADVTTPYISQTLKETFYSRLYIDSSPEKTEFYRRKMLNARQAAQQKEALFLKFVNNQDEALSQFSLLHNQIKAIKVSINNFKYYRQAADKKQHLSKDFKKELGGDLHTMYEMTRTIRSLLLSLSEIVVISTQNETLGKLANAYYYLIAANVENTFHNSFVFSAKNMRLDVYIFGEIFRGATKTQSDLELFRSFASPTALNAYQNMLNDKNYKIAEQIGLQARSNIYKTVNQPLKIDPSIDWDAITSDVFDIYEETTKVVSDELVENKNKLLADSQFLVYQTLAFLIILIVLISAVSYVIARSITGPLKAVVHSCSELAESKDMSIKLNQSGTDELAEVATSFNSLIANFNQTLKGVTIEAQTILDKTNIVSSEMNESSHLSNSQLQATDSISVAINQMATTISEVANMASTTSETVHKAHEISISSAKNADVSKLTMENLTLELGKTSQVVEQLNQEASLIGNVLNVIQGIAEQTNLLALNAAIEAARAGEQGRGFAVVADEVRSLASRTQESTEQIKKQIETLQNGANNATTNMALLQKEGQAAVELVVKSAEAFSIMKQELDQVMQMAIQIATAAEEQTSVSNEINERIIAIRDDADRVSNKTNTTKQASKELEETGSKLNQYILEFRIAK</sequence>
<organism evidence="8 9">
    <name type="scientific">Catenovulum maritimum</name>
    <dbReference type="NCBI Taxonomy" id="1513271"/>
    <lineage>
        <taxon>Bacteria</taxon>
        <taxon>Pseudomonadati</taxon>
        <taxon>Pseudomonadota</taxon>
        <taxon>Gammaproteobacteria</taxon>
        <taxon>Alteromonadales</taxon>
        <taxon>Alteromonadaceae</taxon>
        <taxon>Catenovulum</taxon>
    </lineage>
</organism>
<dbReference type="CDD" id="cd11386">
    <property type="entry name" value="MCP_signal"/>
    <property type="match status" value="1"/>
</dbReference>
<evidence type="ECO:0000259" key="6">
    <source>
        <dbReference type="PROSITE" id="PS50111"/>
    </source>
</evidence>
<dbReference type="PROSITE" id="PS50885">
    <property type="entry name" value="HAMP"/>
    <property type="match status" value="1"/>
</dbReference>
<feature type="domain" description="Methyl-accepting transducer" evidence="6">
    <location>
        <begin position="427"/>
        <end position="663"/>
    </location>
</feature>
<dbReference type="Proteomes" id="UP000037600">
    <property type="component" value="Unassembled WGS sequence"/>
</dbReference>
<comment type="similarity">
    <text evidence="3">Belongs to the methyl-accepting chemotaxis (MCP) protein family.</text>
</comment>
<dbReference type="InterPro" id="IPR004090">
    <property type="entry name" value="Chemotax_Me-accpt_rcpt"/>
</dbReference>
<keyword evidence="5" id="KW-1133">Transmembrane helix</keyword>
<dbReference type="Gene3D" id="1.10.287.950">
    <property type="entry name" value="Methyl-accepting chemotaxis protein"/>
    <property type="match status" value="1"/>
</dbReference>
<dbReference type="Pfam" id="PF00015">
    <property type="entry name" value="MCPsignal"/>
    <property type="match status" value="1"/>
</dbReference>
<dbReference type="PANTHER" id="PTHR32089">
    <property type="entry name" value="METHYL-ACCEPTING CHEMOTAXIS PROTEIN MCPB"/>
    <property type="match status" value="1"/>
</dbReference>
<dbReference type="PATRIC" id="fig|1513271.3.peg.3604"/>
<dbReference type="PANTHER" id="PTHR32089:SF65">
    <property type="entry name" value="CHEMOTAXIS SIGNAL TRANSDUCTION SYSTEM METHYL ACCEPTING SENSORY TRANSDUCER"/>
    <property type="match status" value="1"/>
</dbReference>
<reference evidence="8 9" key="1">
    <citation type="submission" date="2015-04" db="EMBL/GenBank/DDBJ databases">
        <title>Draft Genome Sequence of the Novel Agar-Digesting Marine Bacterium Q1.</title>
        <authorList>
            <person name="Li Y."/>
            <person name="Li D."/>
            <person name="Chen G."/>
            <person name="Du Z."/>
        </authorList>
    </citation>
    <scope>NUCLEOTIDE SEQUENCE [LARGE SCALE GENOMIC DNA]</scope>
    <source>
        <strain evidence="8 9">Q1</strain>
    </source>
</reference>
<dbReference type="EMBL" id="LAZL01000040">
    <property type="protein sequence ID" value="KMT63823.1"/>
    <property type="molecule type" value="Genomic_DNA"/>
</dbReference>
<evidence type="ECO:0000256" key="2">
    <source>
        <dbReference type="ARBA" id="ARBA00023224"/>
    </source>
</evidence>
<dbReference type="OrthoDB" id="2489132at2"/>
<dbReference type="SMART" id="SM00304">
    <property type="entry name" value="HAMP"/>
    <property type="match status" value="1"/>
</dbReference>
<dbReference type="SMART" id="SM00283">
    <property type="entry name" value="MA"/>
    <property type="match status" value="1"/>
</dbReference>
<dbReference type="PROSITE" id="PS50111">
    <property type="entry name" value="CHEMOTAXIS_TRANSDUC_2"/>
    <property type="match status" value="1"/>
</dbReference>
<dbReference type="Pfam" id="PF00672">
    <property type="entry name" value="HAMP"/>
    <property type="match status" value="1"/>
</dbReference>
<dbReference type="Gene3D" id="6.10.340.10">
    <property type="match status" value="1"/>
</dbReference>
<evidence type="ECO:0008006" key="10">
    <source>
        <dbReference type="Google" id="ProtNLM"/>
    </source>
</evidence>
<evidence type="ECO:0000313" key="8">
    <source>
        <dbReference type="EMBL" id="KMT63823.1"/>
    </source>
</evidence>
<feature type="transmembrane region" description="Helical" evidence="5">
    <location>
        <begin position="344"/>
        <end position="367"/>
    </location>
</feature>
<dbReference type="GO" id="GO:0016020">
    <property type="term" value="C:membrane"/>
    <property type="evidence" value="ECO:0007669"/>
    <property type="project" value="UniProtKB-SubCell"/>
</dbReference>
<evidence type="ECO:0000256" key="5">
    <source>
        <dbReference type="SAM" id="Phobius"/>
    </source>
</evidence>
<dbReference type="FunFam" id="1.10.287.950:FF:000001">
    <property type="entry name" value="Methyl-accepting chemotaxis sensory transducer"/>
    <property type="match status" value="1"/>
</dbReference>
<gene>
    <name evidence="8" type="ORF">XM47_17585</name>
</gene>
<keyword evidence="5" id="KW-0812">Transmembrane</keyword>
<evidence type="ECO:0000259" key="7">
    <source>
        <dbReference type="PROSITE" id="PS50885"/>
    </source>
</evidence>
<dbReference type="SUPFAM" id="SSF58104">
    <property type="entry name" value="Methyl-accepting chemotaxis protein (MCP) signaling domain"/>
    <property type="match status" value="1"/>
</dbReference>
<comment type="caution">
    <text evidence="8">The sequence shown here is derived from an EMBL/GenBank/DDBJ whole genome shotgun (WGS) entry which is preliminary data.</text>
</comment>